<sequence>MIRTVLTAALVMAVATAAWAEDRFWVVGNRATNKCEIVTSNPVVTIMGDIWFASGPFKSLDDAKLARSTINACPNKDITSED</sequence>
<organism evidence="2 3">
    <name type="scientific">Bradyrhizobium denitrificans</name>
    <dbReference type="NCBI Taxonomy" id="2734912"/>
    <lineage>
        <taxon>Bacteria</taxon>
        <taxon>Pseudomonadati</taxon>
        <taxon>Pseudomonadota</taxon>
        <taxon>Alphaproteobacteria</taxon>
        <taxon>Hyphomicrobiales</taxon>
        <taxon>Nitrobacteraceae</taxon>
        <taxon>Bradyrhizobium</taxon>
    </lineage>
</organism>
<gene>
    <name evidence="2" type="ORF">JQ619_12215</name>
</gene>
<keyword evidence="1" id="KW-0732">Signal</keyword>
<feature type="signal peptide" evidence="1">
    <location>
        <begin position="1"/>
        <end position="20"/>
    </location>
</feature>
<feature type="chain" id="PRO_5047448112" evidence="1">
    <location>
        <begin position="21"/>
        <end position="82"/>
    </location>
</feature>
<name>A0ABS5G5D2_9BRAD</name>
<accession>A0ABS5G5D2</accession>
<dbReference type="EMBL" id="JAFCLK010000010">
    <property type="protein sequence ID" value="MBR1136532.1"/>
    <property type="molecule type" value="Genomic_DNA"/>
</dbReference>
<keyword evidence="3" id="KW-1185">Reference proteome</keyword>
<dbReference type="RefSeq" id="WP_012041901.1">
    <property type="nucleotide sequence ID" value="NZ_JABFDP010000022.1"/>
</dbReference>
<proteinExistence type="predicted"/>
<evidence type="ECO:0000313" key="3">
    <source>
        <dbReference type="Proteomes" id="UP001314635"/>
    </source>
</evidence>
<reference evidence="3" key="1">
    <citation type="journal article" date="2021" name="ISME J.">
        <title>Evolutionary origin and ecological implication of a unique nif island in free-living Bradyrhizobium lineages.</title>
        <authorList>
            <person name="Tao J."/>
        </authorList>
    </citation>
    <scope>NUCLEOTIDE SEQUENCE [LARGE SCALE GENOMIC DNA]</scope>
    <source>
        <strain evidence="3">SZCCT0094</strain>
    </source>
</reference>
<protein>
    <submittedName>
        <fullName evidence="2">Uncharacterized protein</fullName>
    </submittedName>
</protein>
<comment type="caution">
    <text evidence="2">The sequence shown here is derived from an EMBL/GenBank/DDBJ whole genome shotgun (WGS) entry which is preliminary data.</text>
</comment>
<evidence type="ECO:0000313" key="2">
    <source>
        <dbReference type="EMBL" id="MBR1136532.1"/>
    </source>
</evidence>
<evidence type="ECO:0000256" key="1">
    <source>
        <dbReference type="SAM" id="SignalP"/>
    </source>
</evidence>
<dbReference type="Proteomes" id="UP001314635">
    <property type="component" value="Unassembled WGS sequence"/>
</dbReference>